<keyword evidence="3" id="KW-1185">Reference proteome</keyword>
<evidence type="ECO:0000313" key="3">
    <source>
        <dbReference type="Proteomes" id="UP000549250"/>
    </source>
</evidence>
<gene>
    <name evidence="2" type="ORF">FHR87_002021</name>
</gene>
<dbReference type="Pfam" id="PF09582">
    <property type="entry name" value="AnfO_nitrog"/>
    <property type="match status" value="1"/>
</dbReference>
<proteinExistence type="predicted"/>
<reference evidence="2 3" key="1">
    <citation type="submission" date="2020-08" db="EMBL/GenBank/DDBJ databases">
        <title>Genomic Encyclopedia of Type Strains, Phase III (KMG-III): the genomes of soil and plant-associated and newly described type strains.</title>
        <authorList>
            <person name="Whitman W."/>
        </authorList>
    </citation>
    <scope>NUCLEOTIDE SEQUENCE [LARGE SCALE GENOMIC DNA]</scope>
    <source>
        <strain evidence="2 3">CECT 4462</strain>
    </source>
</reference>
<dbReference type="InterPro" id="IPR014287">
    <property type="entry name" value="Nase_Fe-Fe_AnfO"/>
</dbReference>
<dbReference type="EMBL" id="JACHXI010000008">
    <property type="protein sequence ID" value="MBB3103625.1"/>
    <property type="molecule type" value="Genomic_DNA"/>
</dbReference>
<organism evidence="2 3">
    <name type="scientific">Azomonas macrocytogenes</name>
    <name type="common">Azotobacter macrocytogenes</name>
    <dbReference type="NCBI Taxonomy" id="69962"/>
    <lineage>
        <taxon>Bacteria</taxon>
        <taxon>Pseudomonadati</taxon>
        <taxon>Pseudomonadota</taxon>
        <taxon>Gammaproteobacteria</taxon>
        <taxon>Pseudomonadales</taxon>
        <taxon>Pseudomonadaceae</taxon>
        <taxon>Azomonas</taxon>
    </lineage>
</organism>
<evidence type="ECO:0000256" key="1">
    <source>
        <dbReference type="SAM" id="Coils"/>
    </source>
</evidence>
<dbReference type="AlphaFoldDB" id="A0A839T6P8"/>
<sequence>MKIAAYVDEHKEMTTLYKCGSALLYEKSLECWKLKKEVPLEMSDDMNISEVKDALRGLVTQLEDCKILLSDEVRGLPYSILQEEMGFHTWRSNGAITEQLTNVEQMEINIQAEKELALAEEKAKAESESGRCKKGEGGRKQAFLNNHSNCEDKTIVLPECIEEGYYRIDLENVLKKDKTLNSRLVLIPFMEKNLFRKFEILCDHVPRWFSHKLDELNLIAEFDDSGNSGHALKVTVWPKLKLRKTVS</sequence>
<evidence type="ECO:0000313" key="2">
    <source>
        <dbReference type="EMBL" id="MBB3103625.1"/>
    </source>
</evidence>
<comment type="caution">
    <text evidence="2">The sequence shown here is derived from an EMBL/GenBank/DDBJ whole genome shotgun (WGS) entry which is preliminary data.</text>
</comment>
<dbReference type="NCBIfam" id="TIGR02940">
    <property type="entry name" value="anfO_nitrog"/>
    <property type="match status" value="1"/>
</dbReference>
<protein>
    <submittedName>
        <fullName evidence="2">Fe-only nitrogenase accessory protein AnfO</fullName>
    </submittedName>
</protein>
<keyword evidence="1" id="KW-0175">Coiled coil</keyword>
<name>A0A839T6P8_AZOMA</name>
<dbReference type="RefSeq" id="WP_183166554.1">
    <property type="nucleotide sequence ID" value="NZ_JACHXI010000008.1"/>
</dbReference>
<feature type="coiled-coil region" evidence="1">
    <location>
        <begin position="102"/>
        <end position="129"/>
    </location>
</feature>
<dbReference type="Proteomes" id="UP000549250">
    <property type="component" value="Unassembled WGS sequence"/>
</dbReference>
<accession>A0A839T6P8</accession>